<reference evidence="1" key="1">
    <citation type="submission" date="2021-02" db="EMBL/GenBank/DDBJ databases">
        <authorList>
            <person name="Dougan E. K."/>
            <person name="Rhodes N."/>
            <person name="Thang M."/>
            <person name="Chan C."/>
        </authorList>
    </citation>
    <scope>NUCLEOTIDE SEQUENCE</scope>
</reference>
<evidence type="ECO:0000313" key="1">
    <source>
        <dbReference type="EMBL" id="CAE8655983.1"/>
    </source>
</evidence>
<accession>A0A813IM81</accession>
<sequence length="209" mass="22648">VDIYSRAPEGQVWELVASRRLPVAGLGGGDLHRGRVHFTAQFASSPGSSSSGPRLWAEERLNGRRLGILDDSVGTPLLSGLRARVLLERRDGMLLTLLDAVSDSWDRFEGVGNGIWHGFLAWSSEIPLDEDDGQGPPAGGHYADSIALDLGIALIPVDPDMARENSFVAAESATAECIASLESASVMFFTEHSCARSRWLKLLSRLHWV</sequence>
<evidence type="ECO:0000313" key="2">
    <source>
        <dbReference type="Proteomes" id="UP000626109"/>
    </source>
</evidence>
<name>A0A813IM81_POLGL</name>
<organism evidence="1 2">
    <name type="scientific">Polarella glacialis</name>
    <name type="common">Dinoflagellate</name>
    <dbReference type="NCBI Taxonomy" id="89957"/>
    <lineage>
        <taxon>Eukaryota</taxon>
        <taxon>Sar</taxon>
        <taxon>Alveolata</taxon>
        <taxon>Dinophyceae</taxon>
        <taxon>Suessiales</taxon>
        <taxon>Suessiaceae</taxon>
        <taxon>Polarella</taxon>
    </lineage>
</organism>
<gene>
    <name evidence="1" type="ORF">PGLA2088_LOCUS11930</name>
</gene>
<comment type="caution">
    <text evidence="1">The sequence shown here is derived from an EMBL/GenBank/DDBJ whole genome shotgun (WGS) entry which is preliminary data.</text>
</comment>
<proteinExistence type="predicted"/>
<dbReference type="AlphaFoldDB" id="A0A813IM81"/>
<dbReference type="EMBL" id="CAJNNW010013920">
    <property type="protein sequence ID" value="CAE8655983.1"/>
    <property type="molecule type" value="Genomic_DNA"/>
</dbReference>
<dbReference type="Proteomes" id="UP000626109">
    <property type="component" value="Unassembled WGS sequence"/>
</dbReference>
<protein>
    <submittedName>
        <fullName evidence="1">Uncharacterized protein</fullName>
    </submittedName>
</protein>
<feature type="non-terminal residue" evidence="1">
    <location>
        <position position="209"/>
    </location>
</feature>